<evidence type="ECO:0000313" key="2">
    <source>
        <dbReference type="Proteomes" id="UP000694414"/>
    </source>
</evidence>
<dbReference type="Ensembl" id="ENSPSMT00000017509.1">
    <property type="protein sequence ID" value="ENSPSMP00000015088.1"/>
    <property type="gene ID" value="ENSPSMG00000010778.1"/>
</dbReference>
<dbReference type="GO" id="GO:0003735">
    <property type="term" value="F:structural constituent of ribosome"/>
    <property type="evidence" value="ECO:0007669"/>
    <property type="project" value="InterPro"/>
</dbReference>
<reference evidence="1" key="1">
    <citation type="submission" date="2025-08" db="UniProtKB">
        <authorList>
            <consortium name="Ensembl"/>
        </authorList>
    </citation>
    <scope>IDENTIFICATION</scope>
</reference>
<accession>A0A8C8Z8I9</accession>
<dbReference type="Gene3D" id="4.10.830.10">
    <property type="entry name" value="30s Ribosomal Protein S14, Chain N"/>
    <property type="match status" value="1"/>
</dbReference>
<reference evidence="1" key="2">
    <citation type="submission" date="2025-09" db="UniProtKB">
        <authorList>
            <consortium name="Ensembl"/>
        </authorList>
    </citation>
    <scope>IDENTIFICATION</scope>
</reference>
<dbReference type="GO" id="GO:0022627">
    <property type="term" value="C:cytosolic small ribosomal subunit"/>
    <property type="evidence" value="ECO:0007669"/>
    <property type="project" value="TreeGrafter"/>
</dbReference>
<dbReference type="AlphaFoldDB" id="A0A8C8Z8I9"/>
<dbReference type="PANTHER" id="PTHR12010">
    <property type="entry name" value="40S RIBOSOMAL PROTEIN S29"/>
    <property type="match status" value="1"/>
</dbReference>
<evidence type="ECO:0000313" key="1">
    <source>
        <dbReference type="Ensembl" id="ENSPSMP00000015088.1"/>
    </source>
</evidence>
<dbReference type="InterPro" id="IPR039744">
    <property type="entry name" value="RIbosomal_uS14_euk_arc"/>
</dbReference>
<sequence length="50" mass="5729">SAILDLQKFCQGSCSCCICSNQHGLTWKYNLNTCCQCFHQYVKDMGFELD</sequence>
<keyword evidence="2" id="KW-1185">Reference proteome</keyword>
<name>A0A8C8Z8I9_PROSS</name>
<protein>
    <submittedName>
        <fullName evidence="1">Uncharacterized protein</fullName>
    </submittedName>
</protein>
<dbReference type="GO" id="GO:0008270">
    <property type="term" value="F:zinc ion binding"/>
    <property type="evidence" value="ECO:0007669"/>
    <property type="project" value="InterPro"/>
</dbReference>
<dbReference type="PANTHER" id="PTHR12010:SF2">
    <property type="entry name" value="40S RIBOSOMAL PROTEIN S29"/>
    <property type="match status" value="1"/>
</dbReference>
<dbReference type="Proteomes" id="UP000694414">
    <property type="component" value="Unplaced"/>
</dbReference>
<proteinExistence type="predicted"/>
<dbReference type="GO" id="GO:0002181">
    <property type="term" value="P:cytoplasmic translation"/>
    <property type="evidence" value="ECO:0007669"/>
    <property type="project" value="TreeGrafter"/>
</dbReference>
<dbReference type="InterPro" id="IPR043140">
    <property type="entry name" value="Ribosomal_uS14_sf"/>
</dbReference>
<organism evidence="1 2">
    <name type="scientific">Prolemur simus</name>
    <name type="common">Greater bamboo lemur</name>
    <name type="synonym">Hapalemur simus</name>
    <dbReference type="NCBI Taxonomy" id="1328070"/>
    <lineage>
        <taxon>Eukaryota</taxon>
        <taxon>Metazoa</taxon>
        <taxon>Chordata</taxon>
        <taxon>Craniata</taxon>
        <taxon>Vertebrata</taxon>
        <taxon>Euteleostomi</taxon>
        <taxon>Mammalia</taxon>
        <taxon>Eutheria</taxon>
        <taxon>Euarchontoglires</taxon>
        <taxon>Primates</taxon>
        <taxon>Strepsirrhini</taxon>
        <taxon>Lemuriformes</taxon>
        <taxon>Lemuridae</taxon>
        <taxon>Prolemur</taxon>
    </lineage>
</organism>